<comment type="similarity">
    <text evidence="1">Belongs to the type-I restriction system S methylase family.</text>
</comment>
<evidence type="ECO:0000256" key="2">
    <source>
        <dbReference type="ARBA" id="ARBA00022747"/>
    </source>
</evidence>
<evidence type="ECO:0000256" key="3">
    <source>
        <dbReference type="ARBA" id="ARBA00023125"/>
    </source>
</evidence>
<protein>
    <recommendedName>
        <fullName evidence="4">Type I restriction modification DNA specificity domain-containing protein</fullName>
    </recommendedName>
</protein>
<feature type="domain" description="Type I restriction modification DNA specificity" evidence="4">
    <location>
        <begin position="66"/>
        <end position="187"/>
    </location>
</feature>
<dbReference type="Gene3D" id="3.90.220.20">
    <property type="entry name" value="DNA methylase specificity domains"/>
    <property type="match status" value="2"/>
</dbReference>
<dbReference type="EMBL" id="LDTD01000009">
    <property type="protein sequence ID" value="KTT74857.1"/>
    <property type="molecule type" value="Genomic_DNA"/>
</dbReference>
<keyword evidence="3" id="KW-0238">DNA-binding</keyword>
<dbReference type="AlphaFoldDB" id="A0A147I766"/>
<dbReference type="Pfam" id="PF01420">
    <property type="entry name" value="Methylase_S"/>
    <property type="match status" value="1"/>
</dbReference>
<name>A0A147I766_9SPHN</name>
<organism evidence="5 6">
    <name type="scientific">Sphingomonas sanguinis</name>
    <dbReference type="NCBI Taxonomy" id="33051"/>
    <lineage>
        <taxon>Bacteria</taxon>
        <taxon>Pseudomonadati</taxon>
        <taxon>Pseudomonadota</taxon>
        <taxon>Alphaproteobacteria</taxon>
        <taxon>Sphingomonadales</taxon>
        <taxon>Sphingomonadaceae</taxon>
        <taxon>Sphingomonas</taxon>
    </lineage>
</organism>
<dbReference type="PATRIC" id="fig|33051.3.peg.3762"/>
<evidence type="ECO:0000313" key="5">
    <source>
        <dbReference type="EMBL" id="KTT74857.1"/>
    </source>
</evidence>
<keyword evidence="2" id="KW-0680">Restriction system</keyword>
<dbReference type="PANTHER" id="PTHR30408:SF13">
    <property type="entry name" value="TYPE I RESTRICTION ENZYME HINDI SPECIFICITY SUBUNIT"/>
    <property type="match status" value="1"/>
</dbReference>
<gene>
    <name evidence="5" type="ORF">NS319_01210</name>
</gene>
<dbReference type="InterPro" id="IPR000055">
    <property type="entry name" value="Restrct_endonuc_typeI_TRD"/>
</dbReference>
<evidence type="ECO:0000313" key="6">
    <source>
        <dbReference type="Proteomes" id="UP000072867"/>
    </source>
</evidence>
<dbReference type="PANTHER" id="PTHR30408">
    <property type="entry name" value="TYPE-1 RESTRICTION ENZYME ECOKI SPECIFICITY PROTEIN"/>
    <property type="match status" value="1"/>
</dbReference>
<proteinExistence type="inferred from homology"/>
<dbReference type="GO" id="GO:0003677">
    <property type="term" value="F:DNA binding"/>
    <property type="evidence" value="ECO:0007669"/>
    <property type="project" value="UniProtKB-KW"/>
</dbReference>
<evidence type="ECO:0000256" key="1">
    <source>
        <dbReference type="ARBA" id="ARBA00010923"/>
    </source>
</evidence>
<evidence type="ECO:0000259" key="4">
    <source>
        <dbReference type="Pfam" id="PF01420"/>
    </source>
</evidence>
<accession>A0A147I766</accession>
<dbReference type="InterPro" id="IPR044946">
    <property type="entry name" value="Restrct_endonuc_typeI_TRD_sf"/>
</dbReference>
<sequence>MSAATITIAELIHTGEAMLKTGPFETQLKASEYVEYGTPVINVRNVGFGNLRADKLEYLPDHTVDRLRDHKIERGDIVFGRKGAVERHLFVRAEQEGWIQGSDCLRLRINSERVDPRFVSYCLLTSHHAQWIQAQASHGATMASLNQDILGRIAIPRIEYGHQRGIADILSAYDDLIENNTRRIAILEDMARRLFEEWFTNVPEAQTPDGWFIGTVSEVAAYINRGIAPKYDENGASLIINQKCVRSRRLSLAPARRQSKPVSADKVVRSGDVLINSTGVGTLGRVAQVFDVPPGTTVDSHVTIVRPKPDVNPVWFGLALLDKQSYFEDAGVGSTGQTELSRTRIADTELLIPAPEKAERFGAMIGPMRQETYALERANTNLRATRDLLLPKLISGEIEVCAAEEALETAAA</sequence>
<dbReference type="InterPro" id="IPR052021">
    <property type="entry name" value="Type-I_RS_S_subunit"/>
</dbReference>
<dbReference type="Proteomes" id="UP000072867">
    <property type="component" value="Unassembled WGS sequence"/>
</dbReference>
<dbReference type="SUPFAM" id="SSF116734">
    <property type="entry name" value="DNA methylase specificity domain"/>
    <property type="match status" value="2"/>
</dbReference>
<reference evidence="5 6" key="1">
    <citation type="journal article" date="2016" name="Front. Microbiol.">
        <title>Genomic Resource of Rice Seed Associated Bacteria.</title>
        <authorList>
            <person name="Midha S."/>
            <person name="Bansal K."/>
            <person name="Sharma S."/>
            <person name="Kumar N."/>
            <person name="Patil P.P."/>
            <person name="Chaudhry V."/>
            <person name="Patil P.B."/>
        </authorList>
    </citation>
    <scope>NUCLEOTIDE SEQUENCE [LARGE SCALE GENOMIC DNA]</scope>
    <source>
        <strain evidence="5 6">NS319</strain>
    </source>
</reference>
<dbReference type="GO" id="GO:0009307">
    <property type="term" value="P:DNA restriction-modification system"/>
    <property type="evidence" value="ECO:0007669"/>
    <property type="project" value="UniProtKB-KW"/>
</dbReference>
<comment type="caution">
    <text evidence="5">The sequence shown here is derived from an EMBL/GenBank/DDBJ whole genome shotgun (WGS) entry which is preliminary data.</text>
</comment>